<protein>
    <submittedName>
        <fullName evidence="1">Uncharacterized protein</fullName>
    </submittedName>
</protein>
<dbReference type="InParanoid" id="A0A3N4LMF0"/>
<dbReference type="EMBL" id="ML121551">
    <property type="protein sequence ID" value="RPB22522.1"/>
    <property type="molecule type" value="Genomic_DNA"/>
</dbReference>
<evidence type="ECO:0000313" key="1">
    <source>
        <dbReference type="EMBL" id="RPB22522.1"/>
    </source>
</evidence>
<reference evidence="1 2" key="1">
    <citation type="journal article" date="2018" name="Nat. Ecol. Evol.">
        <title>Pezizomycetes genomes reveal the molecular basis of ectomycorrhizal truffle lifestyle.</title>
        <authorList>
            <person name="Murat C."/>
            <person name="Payen T."/>
            <person name="Noel B."/>
            <person name="Kuo A."/>
            <person name="Morin E."/>
            <person name="Chen J."/>
            <person name="Kohler A."/>
            <person name="Krizsan K."/>
            <person name="Balestrini R."/>
            <person name="Da Silva C."/>
            <person name="Montanini B."/>
            <person name="Hainaut M."/>
            <person name="Levati E."/>
            <person name="Barry K.W."/>
            <person name="Belfiori B."/>
            <person name="Cichocki N."/>
            <person name="Clum A."/>
            <person name="Dockter R.B."/>
            <person name="Fauchery L."/>
            <person name="Guy J."/>
            <person name="Iotti M."/>
            <person name="Le Tacon F."/>
            <person name="Lindquist E.A."/>
            <person name="Lipzen A."/>
            <person name="Malagnac F."/>
            <person name="Mello A."/>
            <person name="Molinier V."/>
            <person name="Miyauchi S."/>
            <person name="Poulain J."/>
            <person name="Riccioni C."/>
            <person name="Rubini A."/>
            <person name="Sitrit Y."/>
            <person name="Splivallo R."/>
            <person name="Traeger S."/>
            <person name="Wang M."/>
            <person name="Zifcakova L."/>
            <person name="Wipf D."/>
            <person name="Zambonelli A."/>
            <person name="Paolocci F."/>
            <person name="Nowrousian M."/>
            <person name="Ottonello S."/>
            <person name="Baldrian P."/>
            <person name="Spatafora J.W."/>
            <person name="Henrissat B."/>
            <person name="Nagy L.G."/>
            <person name="Aury J.M."/>
            <person name="Wincker P."/>
            <person name="Grigoriev I.V."/>
            <person name="Bonfante P."/>
            <person name="Martin F.M."/>
        </authorList>
    </citation>
    <scope>NUCLEOTIDE SEQUENCE [LARGE SCALE GENOMIC DNA]</scope>
    <source>
        <strain evidence="1 2">ATCC MYA-4762</strain>
    </source>
</reference>
<keyword evidence="2" id="KW-1185">Reference proteome</keyword>
<dbReference type="AlphaFoldDB" id="A0A3N4LMF0"/>
<accession>A0A3N4LMF0</accession>
<name>A0A3N4LMF0_9PEZI</name>
<sequence>MYCYTCLSLLATSCPRTITVDGCFCHAVPSPHFLYHQTADTRRTTHTCSWQQLVDPFCLGVSTISMYLGSIYLFCSLLNLNFSSGRQYHVWHATIMSCLMIHINAQ</sequence>
<organism evidence="1 2">
    <name type="scientific">Terfezia boudieri ATCC MYA-4762</name>
    <dbReference type="NCBI Taxonomy" id="1051890"/>
    <lineage>
        <taxon>Eukaryota</taxon>
        <taxon>Fungi</taxon>
        <taxon>Dikarya</taxon>
        <taxon>Ascomycota</taxon>
        <taxon>Pezizomycotina</taxon>
        <taxon>Pezizomycetes</taxon>
        <taxon>Pezizales</taxon>
        <taxon>Pezizaceae</taxon>
        <taxon>Terfezia</taxon>
    </lineage>
</organism>
<proteinExistence type="predicted"/>
<dbReference type="Proteomes" id="UP000267821">
    <property type="component" value="Unassembled WGS sequence"/>
</dbReference>
<evidence type="ECO:0000313" key="2">
    <source>
        <dbReference type="Proteomes" id="UP000267821"/>
    </source>
</evidence>
<gene>
    <name evidence="1" type="ORF">L211DRAFT_326497</name>
</gene>